<dbReference type="SUPFAM" id="SSF50129">
    <property type="entry name" value="GroES-like"/>
    <property type="match status" value="1"/>
</dbReference>
<dbReference type="SUPFAM" id="SSF51735">
    <property type="entry name" value="NAD(P)-binding Rossmann-fold domains"/>
    <property type="match status" value="1"/>
</dbReference>
<dbReference type="Pfam" id="PF13602">
    <property type="entry name" value="ADH_zinc_N_2"/>
    <property type="match status" value="1"/>
</dbReference>
<dbReference type="Proteomes" id="UP000067689">
    <property type="component" value="Chromosome"/>
</dbReference>
<dbReference type="InterPro" id="IPR036291">
    <property type="entry name" value="NAD(P)-bd_dom_sf"/>
</dbReference>
<evidence type="ECO:0000256" key="1">
    <source>
        <dbReference type="ARBA" id="ARBA00022857"/>
    </source>
</evidence>
<organism evidence="4 5">
    <name type="scientific">Aeromicrobium erythreum</name>
    <dbReference type="NCBI Taxonomy" id="2041"/>
    <lineage>
        <taxon>Bacteria</taxon>
        <taxon>Bacillati</taxon>
        <taxon>Actinomycetota</taxon>
        <taxon>Actinomycetes</taxon>
        <taxon>Propionibacteriales</taxon>
        <taxon>Nocardioidaceae</taxon>
        <taxon>Aeromicrobium</taxon>
    </lineage>
</organism>
<dbReference type="GO" id="GO:0016651">
    <property type="term" value="F:oxidoreductase activity, acting on NAD(P)H"/>
    <property type="evidence" value="ECO:0007669"/>
    <property type="project" value="TreeGrafter"/>
</dbReference>
<dbReference type="PATRIC" id="fig|2041.4.peg.1497"/>
<gene>
    <name evidence="4" type="ORF">AERYTH_07120</name>
</gene>
<protein>
    <recommendedName>
        <fullName evidence="3">Enoyl reductase (ER) domain-containing protein</fullName>
    </recommendedName>
</protein>
<dbReference type="SMART" id="SM00829">
    <property type="entry name" value="PKS_ER"/>
    <property type="match status" value="1"/>
</dbReference>
<evidence type="ECO:0000259" key="3">
    <source>
        <dbReference type="SMART" id="SM00829"/>
    </source>
</evidence>
<keyword evidence="2" id="KW-0560">Oxidoreductase</keyword>
<dbReference type="OrthoDB" id="3251063at2"/>
<dbReference type="EMBL" id="CP011502">
    <property type="protein sequence ID" value="ALX04478.1"/>
    <property type="molecule type" value="Genomic_DNA"/>
</dbReference>
<reference evidence="4 5" key="1">
    <citation type="journal article" date="1991" name="Int. J. Syst. Bacteriol.">
        <title>Description of the erythromycin-producing bacterium Arthrobacter sp. strain NRRL B-3381 as Aeromicrobium erythreum gen. nov., sp. nov.</title>
        <authorList>
            <person name="Miller E.S."/>
            <person name="Woese C.R."/>
            <person name="Brenner S."/>
        </authorList>
    </citation>
    <scope>NUCLEOTIDE SEQUENCE [LARGE SCALE GENOMIC DNA]</scope>
    <source>
        <strain evidence="4 5">AR18</strain>
    </source>
</reference>
<evidence type="ECO:0000256" key="2">
    <source>
        <dbReference type="ARBA" id="ARBA00023002"/>
    </source>
</evidence>
<dbReference type="Pfam" id="PF08240">
    <property type="entry name" value="ADH_N"/>
    <property type="match status" value="1"/>
</dbReference>
<feature type="domain" description="Enoyl reductase (ER)" evidence="3">
    <location>
        <begin position="7"/>
        <end position="300"/>
    </location>
</feature>
<dbReference type="RefSeq" id="WP_067856498.1">
    <property type="nucleotide sequence ID" value="NZ_CP011502.1"/>
</dbReference>
<evidence type="ECO:0000313" key="5">
    <source>
        <dbReference type="Proteomes" id="UP000067689"/>
    </source>
</evidence>
<dbReference type="Gene3D" id="3.40.50.720">
    <property type="entry name" value="NAD(P)-binding Rossmann-like Domain"/>
    <property type="match status" value="1"/>
</dbReference>
<dbReference type="AlphaFoldDB" id="A0A0U4C9F2"/>
<dbReference type="PANTHER" id="PTHR48106">
    <property type="entry name" value="QUINONE OXIDOREDUCTASE PIG3-RELATED"/>
    <property type="match status" value="1"/>
</dbReference>
<accession>A0A0U4C9F2</accession>
<dbReference type="InterPro" id="IPR011032">
    <property type="entry name" value="GroES-like_sf"/>
</dbReference>
<sequence length="302" mass="30646">MRAVGFHAPGGPEVVEVLDVPEPDRDDLLVVDVAGAAVNPVDLATRSGQIPTEGTTLLGWDLAGTVLRAPHGSGFAAGDRVAAMTAPLGTGIASMAERVALDPAFAVAVPASLDLLVAAALPLAGVTAVQTLRLAGLGAEDRVLLVGAQGSVGSHVAGRLLARQGPTDLVVRPGDADVWAVRLEQSEALGTVRTSPDTIGPGTYDVVIDTAGVPTLVDAVREGGRFVTITPFSAPTPEDHPSVDVRLTSVEISREDLQDVVARAASGAGVLPDVESLPLEAAGRAHARLEAGGVRGKLVLVP</sequence>
<dbReference type="Gene3D" id="3.90.180.10">
    <property type="entry name" value="Medium-chain alcohol dehydrogenases, catalytic domain"/>
    <property type="match status" value="1"/>
</dbReference>
<dbReference type="STRING" id="2041.AERYTH_07120"/>
<proteinExistence type="predicted"/>
<dbReference type="GO" id="GO:0070402">
    <property type="term" value="F:NADPH binding"/>
    <property type="evidence" value="ECO:0007669"/>
    <property type="project" value="TreeGrafter"/>
</dbReference>
<dbReference type="KEGG" id="aer:AERYTH_07120"/>
<dbReference type="InterPro" id="IPR020843">
    <property type="entry name" value="ER"/>
</dbReference>
<name>A0A0U4C9F2_9ACTN</name>
<keyword evidence="1" id="KW-0521">NADP</keyword>
<evidence type="ECO:0000313" key="4">
    <source>
        <dbReference type="EMBL" id="ALX04478.1"/>
    </source>
</evidence>
<keyword evidence="5" id="KW-1185">Reference proteome</keyword>
<dbReference type="InterPro" id="IPR013154">
    <property type="entry name" value="ADH-like_N"/>
</dbReference>